<evidence type="ECO:0000256" key="5">
    <source>
        <dbReference type="NCBIfam" id="TIGR01378"/>
    </source>
</evidence>
<dbReference type="PATRIC" id="fig|585524.9.peg.957"/>
<evidence type="ECO:0000256" key="1">
    <source>
        <dbReference type="ARBA" id="ARBA00022679"/>
    </source>
</evidence>
<gene>
    <name evidence="7" type="primary">thiN</name>
    <name evidence="7" type="ORF">HMPREF0493_0360</name>
</gene>
<name>D4YS82_9LACO</name>
<keyword evidence="3 7" id="KW-0418">Kinase</keyword>
<dbReference type="GO" id="GO:0004788">
    <property type="term" value="F:thiamine diphosphokinase activity"/>
    <property type="evidence" value="ECO:0007669"/>
    <property type="project" value="UniProtKB-UniRule"/>
</dbReference>
<evidence type="ECO:0000313" key="8">
    <source>
        <dbReference type="Proteomes" id="UP000004069"/>
    </source>
</evidence>
<dbReference type="Pfam" id="PF04263">
    <property type="entry name" value="TPK_catalytic"/>
    <property type="match status" value="1"/>
</dbReference>
<evidence type="ECO:0000256" key="2">
    <source>
        <dbReference type="ARBA" id="ARBA00022741"/>
    </source>
</evidence>
<keyword evidence="2" id="KW-0547">Nucleotide-binding</keyword>
<dbReference type="GO" id="GO:0016301">
    <property type="term" value="F:kinase activity"/>
    <property type="evidence" value="ECO:0007669"/>
    <property type="project" value="UniProtKB-KW"/>
</dbReference>
<dbReference type="GO" id="GO:0006772">
    <property type="term" value="P:thiamine metabolic process"/>
    <property type="evidence" value="ECO:0007669"/>
    <property type="project" value="UniProtKB-UniRule"/>
</dbReference>
<keyword evidence="8" id="KW-1185">Reference proteome</keyword>
<dbReference type="Pfam" id="PF04265">
    <property type="entry name" value="TPK_B1_binding"/>
    <property type="match status" value="1"/>
</dbReference>
<dbReference type="PANTHER" id="PTHR41299:SF1">
    <property type="entry name" value="THIAMINE PYROPHOSPHOKINASE"/>
    <property type="match status" value="1"/>
</dbReference>
<dbReference type="OrthoDB" id="9804377at2"/>
<dbReference type="Gene3D" id="3.40.50.10240">
    <property type="entry name" value="Thiamin pyrophosphokinase, catalytic domain"/>
    <property type="match status" value="1"/>
</dbReference>
<dbReference type="InterPro" id="IPR007373">
    <property type="entry name" value="Thiamin_PyroPKinase_B1-bd"/>
</dbReference>
<keyword evidence="4" id="KW-0067">ATP-binding</keyword>
<dbReference type="InterPro" id="IPR036759">
    <property type="entry name" value="TPK_catalytic_sf"/>
</dbReference>
<dbReference type="AlphaFoldDB" id="D4YS82"/>
<dbReference type="PANTHER" id="PTHR41299">
    <property type="entry name" value="THIAMINE PYROPHOSPHOKINASE"/>
    <property type="match status" value="1"/>
</dbReference>
<dbReference type="NCBIfam" id="TIGR01378">
    <property type="entry name" value="thi_PPkinase"/>
    <property type="match status" value="1"/>
</dbReference>
<dbReference type="STRING" id="83683.B1745_02700"/>
<feature type="domain" description="Thiamin pyrophosphokinase thiamin-binding" evidence="6">
    <location>
        <begin position="149"/>
        <end position="215"/>
    </location>
</feature>
<dbReference type="RefSeq" id="WP_006351514.1">
    <property type="nucleotide sequence ID" value="NZ_ADNY01000013.1"/>
</dbReference>
<evidence type="ECO:0000256" key="3">
    <source>
        <dbReference type="ARBA" id="ARBA00022777"/>
    </source>
</evidence>
<dbReference type="InterPro" id="IPR053149">
    <property type="entry name" value="TPK"/>
</dbReference>
<sequence length="233" mass="26444">MRAYALLGGPENVWPADIQKRLNKEKKVGSLLIGVDRGSLLLEEMGLVPDLAIGDFDSLKPEELSKIEANVHDIRYSNPIKDWTDSELMIRAAFIDYHVDQLTILGATGGRIDHFLVNLFMLLNPAVRCYAEKISLVDCQNKIIFLDHGQHLVQQQGEYPYFGVACLEKTENLNILDARYELHGFSTAYPRIFASNEFKKGNNRFHLNLSSGMAAVIFSKDINRFHNIYDENV</sequence>
<accession>D4YS82</accession>
<dbReference type="EC" id="2.7.6.2" evidence="5"/>
<dbReference type="SMART" id="SM00983">
    <property type="entry name" value="TPK_B1_binding"/>
    <property type="match status" value="1"/>
</dbReference>
<proteinExistence type="predicted"/>
<evidence type="ECO:0000256" key="4">
    <source>
        <dbReference type="ARBA" id="ARBA00022840"/>
    </source>
</evidence>
<dbReference type="GO" id="GO:0009229">
    <property type="term" value="P:thiamine diphosphate biosynthetic process"/>
    <property type="evidence" value="ECO:0007669"/>
    <property type="project" value="InterPro"/>
</dbReference>
<dbReference type="GO" id="GO:0030975">
    <property type="term" value="F:thiamine binding"/>
    <property type="evidence" value="ECO:0007669"/>
    <property type="project" value="InterPro"/>
</dbReference>
<dbReference type="InterPro" id="IPR006282">
    <property type="entry name" value="Thi_PPkinase"/>
</dbReference>
<keyword evidence="1 7" id="KW-0808">Transferase</keyword>
<dbReference type="GO" id="GO:0005524">
    <property type="term" value="F:ATP binding"/>
    <property type="evidence" value="ECO:0007669"/>
    <property type="project" value="UniProtKB-KW"/>
</dbReference>
<dbReference type="InterPro" id="IPR007371">
    <property type="entry name" value="TPK_catalytic"/>
</dbReference>
<comment type="caution">
    <text evidence="7">The sequence shown here is derived from an EMBL/GenBank/DDBJ whole genome shotgun (WGS) entry which is preliminary data.</text>
</comment>
<reference evidence="7 8" key="1">
    <citation type="submission" date="2010-04" db="EMBL/GenBank/DDBJ databases">
        <authorList>
            <person name="Muzny D."/>
            <person name="Qin X."/>
            <person name="Deng J."/>
            <person name="Jiang H."/>
            <person name="Liu Y."/>
            <person name="Qu J."/>
            <person name="Song X.-Z."/>
            <person name="Zhang L."/>
            <person name="Thornton R."/>
            <person name="Coyle M."/>
            <person name="Francisco L."/>
            <person name="Jackson L."/>
            <person name="Javaid M."/>
            <person name="Korchina V."/>
            <person name="Kovar C."/>
            <person name="Mata R."/>
            <person name="Mathew T."/>
            <person name="Ngo R."/>
            <person name="Nguyen L."/>
            <person name="Nguyen N."/>
            <person name="Okwuonu G."/>
            <person name="Ongeri F."/>
            <person name="Pham C."/>
            <person name="Simmons D."/>
            <person name="Wilczek-Boney K."/>
            <person name="Hale W."/>
            <person name="Jakkamsetti A."/>
            <person name="Pham P."/>
            <person name="Ruth R."/>
            <person name="San Lucas F."/>
            <person name="Warren J."/>
            <person name="Zhang J."/>
            <person name="Zhao Z."/>
            <person name="Zhou C."/>
            <person name="Zhu D."/>
            <person name="Lee S."/>
            <person name="Bess C."/>
            <person name="Blankenburg K."/>
            <person name="Forbes L."/>
            <person name="Fu Q."/>
            <person name="Gubbala S."/>
            <person name="Hirani K."/>
            <person name="Jayaseelan J.C."/>
            <person name="Lara F."/>
            <person name="Munidasa M."/>
            <person name="Palculict T."/>
            <person name="Patil S."/>
            <person name="Pu L.-L."/>
            <person name="Saada N."/>
            <person name="Tang L."/>
            <person name="Weissenberger G."/>
            <person name="Zhu Y."/>
            <person name="Hemphill L."/>
            <person name="Shang Y."/>
            <person name="Youmans B."/>
            <person name="Ayvaz T."/>
            <person name="Ross M."/>
            <person name="Santibanez J."/>
            <person name="Aqrawi P."/>
            <person name="Gross S."/>
            <person name="Joshi V."/>
            <person name="Fowler G."/>
            <person name="Nazareth L."/>
            <person name="Reid J."/>
            <person name="Worley K."/>
            <person name="Petrosino J."/>
            <person name="Highlander S."/>
            <person name="Gibbs R."/>
        </authorList>
    </citation>
    <scope>NUCLEOTIDE SEQUENCE [LARGE SCALE GENOMIC DNA]</scope>
    <source>
        <strain evidence="7 8">DSM 11664</strain>
    </source>
</reference>
<dbReference type="SUPFAM" id="SSF63999">
    <property type="entry name" value="Thiamin pyrophosphokinase, catalytic domain"/>
    <property type="match status" value="1"/>
</dbReference>
<dbReference type="eggNOG" id="COG1564">
    <property type="taxonomic scope" value="Bacteria"/>
</dbReference>
<organism evidence="7 8">
    <name type="scientific">Lactobacillus amylolyticus DSM 11664</name>
    <dbReference type="NCBI Taxonomy" id="585524"/>
    <lineage>
        <taxon>Bacteria</taxon>
        <taxon>Bacillati</taxon>
        <taxon>Bacillota</taxon>
        <taxon>Bacilli</taxon>
        <taxon>Lactobacillales</taxon>
        <taxon>Lactobacillaceae</taxon>
        <taxon>Lactobacillus</taxon>
    </lineage>
</organism>
<dbReference type="Proteomes" id="UP000004069">
    <property type="component" value="Unassembled WGS sequence"/>
</dbReference>
<evidence type="ECO:0000313" key="7">
    <source>
        <dbReference type="EMBL" id="EFG55897.1"/>
    </source>
</evidence>
<dbReference type="CDD" id="cd07995">
    <property type="entry name" value="TPK"/>
    <property type="match status" value="1"/>
</dbReference>
<evidence type="ECO:0000259" key="6">
    <source>
        <dbReference type="SMART" id="SM00983"/>
    </source>
</evidence>
<dbReference type="EMBL" id="ADNY01000013">
    <property type="protein sequence ID" value="EFG55897.1"/>
    <property type="molecule type" value="Genomic_DNA"/>
</dbReference>
<protein>
    <recommendedName>
        <fullName evidence="5">Thiamine diphosphokinase</fullName>
        <ecNumber evidence="5">2.7.6.2</ecNumber>
    </recommendedName>
</protein>